<evidence type="ECO:0000256" key="2">
    <source>
        <dbReference type="ARBA" id="ARBA00022475"/>
    </source>
</evidence>
<feature type="transmembrane region" description="Helical" evidence="6">
    <location>
        <begin position="242"/>
        <end position="263"/>
    </location>
</feature>
<sequence>MTSQGGSRTSLGNADAVIAADDADPARSFLKRVARLQAFWILGVLIVICLFFTVLAGDRFLSTGNFSLISQNVAVWAVLGVGMTFVIITSGIDLSVGSVLVFASVVSAKVMEAMGGAGPGVAAMGLIAAIVGGMAWGIVNGVLVAVAKVPALIVTLGTLSVALGLAQVLTGGIDIRSVPAELTDFSAYTKVLGIPGLPFVALVIVVLGGILLHKTRFGRYTYAIGSNEEAARRTGIKVTRHLVLVYALAGTLAGIGAILTLAQFGTTTIAGQSLTNLNVIAAVVIGGTSIFGGEGSVFGTVVGLFIPAVLQSGFVIIGVQPFWQGVAVGTVLIAAVYVDQSRRAAALRGARSRFGKRRKSHERNASEP</sequence>
<keyword evidence="2" id="KW-1003">Cell membrane</keyword>
<dbReference type="Pfam" id="PF02653">
    <property type="entry name" value="BPD_transp_2"/>
    <property type="match status" value="1"/>
</dbReference>
<protein>
    <submittedName>
        <fullName evidence="7">ABC transporter permease</fullName>
    </submittedName>
</protein>
<organism evidence="7 8">
    <name type="scientific">Mycobacterium deserti</name>
    <dbReference type="NCBI Taxonomy" id="2978347"/>
    <lineage>
        <taxon>Bacteria</taxon>
        <taxon>Bacillati</taxon>
        <taxon>Actinomycetota</taxon>
        <taxon>Actinomycetes</taxon>
        <taxon>Mycobacteriales</taxon>
        <taxon>Mycobacteriaceae</taxon>
        <taxon>Mycobacterium</taxon>
    </lineage>
</organism>
<feature type="transmembrane region" description="Helical" evidence="6">
    <location>
        <begin position="269"/>
        <end position="290"/>
    </location>
</feature>
<dbReference type="Proteomes" id="UP001206639">
    <property type="component" value="Unassembled WGS sequence"/>
</dbReference>
<keyword evidence="8" id="KW-1185">Reference proteome</keyword>
<feature type="transmembrane region" description="Helical" evidence="6">
    <location>
        <begin position="322"/>
        <end position="338"/>
    </location>
</feature>
<dbReference type="EMBL" id="JAODWD010000003">
    <property type="protein sequence ID" value="MCT7659379.1"/>
    <property type="molecule type" value="Genomic_DNA"/>
</dbReference>
<feature type="transmembrane region" description="Helical" evidence="6">
    <location>
        <begin position="73"/>
        <end position="106"/>
    </location>
</feature>
<evidence type="ECO:0000256" key="6">
    <source>
        <dbReference type="SAM" id="Phobius"/>
    </source>
</evidence>
<feature type="transmembrane region" description="Helical" evidence="6">
    <location>
        <begin position="118"/>
        <end position="139"/>
    </location>
</feature>
<evidence type="ECO:0000256" key="3">
    <source>
        <dbReference type="ARBA" id="ARBA00022692"/>
    </source>
</evidence>
<gene>
    <name evidence="7" type="ORF">N4S67_13195</name>
</gene>
<proteinExistence type="predicted"/>
<feature type="transmembrane region" description="Helical" evidence="6">
    <location>
        <begin position="151"/>
        <end position="173"/>
    </location>
</feature>
<name>A0ABT2MCR3_9MYCO</name>
<dbReference type="PANTHER" id="PTHR32196">
    <property type="entry name" value="ABC TRANSPORTER PERMEASE PROTEIN YPHD-RELATED-RELATED"/>
    <property type="match status" value="1"/>
</dbReference>
<comment type="subcellular location">
    <subcellularLocation>
        <location evidence="1">Cell membrane</location>
        <topology evidence="1">Multi-pass membrane protein</topology>
    </subcellularLocation>
</comment>
<dbReference type="CDD" id="cd06579">
    <property type="entry name" value="TM_PBP1_transp_AraH_like"/>
    <property type="match status" value="1"/>
</dbReference>
<dbReference type="RefSeq" id="WP_260993422.1">
    <property type="nucleotide sequence ID" value="NZ_JAODWD010000003.1"/>
</dbReference>
<keyword evidence="4 6" id="KW-1133">Transmembrane helix</keyword>
<dbReference type="InterPro" id="IPR001851">
    <property type="entry name" value="ABC_transp_permease"/>
</dbReference>
<evidence type="ECO:0000313" key="8">
    <source>
        <dbReference type="Proteomes" id="UP001206639"/>
    </source>
</evidence>
<accession>A0ABT2MCR3</accession>
<dbReference type="PANTHER" id="PTHR32196:SF72">
    <property type="entry name" value="RIBOSE IMPORT PERMEASE PROTEIN RBSC"/>
    <property type="match status" value="1"/>
</dbReference>
<evidence type="ECO:0000256" key="4">
    <source>
        <dbReference type="ARBA" id="ARBA00022989"/>
    </source>
</evidence>
<comment type="caution">
    <text evidence="7">The sequence shown here is derived from an EMBL/GenBank/DDBJ whole genome shotgun (WGS) entry which is preliminary data.</text>
</comment>
<keyword evidence="3 6" id="KW-0812">Transmembrane</keyword>
<keyword evidence="5 6" id="KW-0472">Membrane</keyword>
<evidence type="ECO:0000256" key="1">
    <source>
        <dbReference type="ARBA" id="ARBA00004651"/>
    </source>
</evidence>
<evidence type="ECO:0000256" key="5">
    <source>
        <dbReference type="ARBA" id="ARBA00023136"/>
    </source>
</evidence>
<feature type="transmembrane region" description="Helical" evidence="6">
    <location>
        <begin position="193"/>
        <end position="212"/>
    </location>
</feature>
<feature type="transmembrane region" description="Helical" evidence="6">
    <location>
        <begin position="297"/>
        <end position="316"/>
    </location>
</feature>
<feature type="transmembrane region" description="Helical" evidence="6">
    <location>
        <begin position="38"/>
        <end position="61"/>
    </location>
</feature>
<evidence type="ECO:0000313" key="7">
    <source>
        <dbReference type="EMBL" id="MCT7659379.1"/>
    </source>
</evidence>
<reference evidence="8" key="1">
    <citation type="submission" date="2023-07" db="EMBL/GenBank/DDBJ databases">
        <authorList>
            <person name="Deng Y."/>
            <person name="Zhang Y.-Q."/>
        </authorList>
    </citation>
    <scope>NUCLEOTIDE SEQUENCE [LARGE SCALE GENOMIC DNA]</scope>
    <source>
        <strain evidence="8">CPCC 205710</strain>
    </source>
</reference>